<dbReference type="AlphaFoldDB" id="A0AAE3SK62"/>
<sequence>MRTIWILVLVTLSVVVYAQDGVPELITDRPDQTESSSVVPLNSLQIETGFVRENNKTDDARLISFAYNTTLLRFGLFNNFELRLGIDYLGEDVLANDTGVSDIYSGFGPLYTGFKVKIAEEDGWRPEVAFLGGLALPFTANKDFKTDYSALSSRFSFGHSFSERISLGYNIGVEWDGETPVPGYIYSAALGVGLTEKLGVFLEGFGLIPEEGGVEHLCDAGFTFLVLQNFQLDVSGGIGINENAIDNFFSFGFSYRFFK</sequence>
<proteinExistence type="predicted"/>
<evidence type="ECO:0000313" key="2">
    <source>
        <dbReference type="Proteomes" id="UP001207408"/>
    </source>
</evidence>
<organism evidence="1 2">
    <name type="scientific">Plebeiibacterium marinum</name>
    <dbReference type="NCBI Taxonomy" id="2992111"/>
    <lineage>
        <taxon>Bacteria</taxon>
        <taxon>Pseudomonadati</taxon>
        <taxon>Bacteroidota</taxon>
        <taxon>Bacteroidia</taxon>
        <taxon>Marinilabiliales</taxon>
        <taxon>Marinilabiliaceae</taxon>
        <taxon>Plebeiibacterium</taxon>
    </lineage>
</organism>
<evidence type="ECO:0000313" key="1">
    <source>
        <dbReference type="EMBL" id="MCW3806287.1"/>
    </source>
</evidence>
<dbReference type="Proteomes" id="UP001207408">
    <property type="component" value="Unassembled WGS sequence"/>
</dbReference>
<dbReference type="Pfam" id="PF13557">
    <property type="entry name" value="Phenol_MetA_deg"/>
    <property type="match status" value="1"/>
</dbReference>
<keyword evidence="2" id="KW-1185">Reference proteome</keyword>
<comment type="caution">
    <text evidence="1">The sequence shown here is derived from an EMBL/GenBank/DDBJ whole genome shotgun (WGS) entry which is preliminary data.</text>
</comment>
<gene>
    <name evidence="1" type="ORF">OM074_11685</name>
</gene>
<dbReference type="InterPro" id="IPR025737">
    <property type="entry name" value="FApF"/>
</dbReference>
<protein>
    <submittedName>
        <fullName evidence="1">Transporter</fullName>
    </submittedName>
</protein>
<dbReference type="RefSeq" id="WP_301199659.1">
    <property type="nucleotide sequence ID" value="NZ_JAPDPI010000022.1"/>
</dbReference>
<accession>A0AAE3SK62</accession>
<reference evidence="1" key="1">
    <citation type="submission" date="2022-10" db="EMBL/GenBank/DDBJ databases">
        <authorList>
            <person name="Yu W.X."/>
        </authorList>
    </citation>
    <scope>NUCLEOTIDE SEQUENCE</scope>
    <source>
        <strain evidence="1">D04</strain>
    </source>
</reference>
<name>A0AAE3SK62_9BACT</name>
<dbReference type="EMBL" id="JAPDPI010000022">
    <property type="protein sequence ID" value="MCW3806287.1"/>
    <property type="molecule type" value="Genomic_DNA"/>
</dbReference>